<organism evidence="4 5">
    <name type="scientific">Amphibalanus amphitrite</name>
    <name type="common">Striped barnacle</name>
    <name type="synonym">Balanus amphitrite</name>
    <dbReference type="NCBI Taxonomy" id="1232801"/>
    <lineage>
        <taxon>Eukaryota</taxon>
        <taxon>Metazoa</taxon>
        <taxon>Ecdysozoa</taxon>
        <taxon>Arthropoda</taxon>
        <taxon>Crustacea</taxon>
        <taxon>Multicrustacea</taxon>
        <taxon>Cirripedia</taxon>
        <taxon>Thoracica</taxon>
        <taxon>Thoracicalcarea</taxon>
        <taxon>Balanomorpha</taxon>
        <taxon>Balanoidea</taxon>
        <taxon>Balanidae</taxon>
        <taxon>Amphibalaninae</taxon>
        <taxon>Amphibalanus</taxon>
    </lineage>
</organism>
<dbReference type="InterPro" id="IPR003609">
    <property type="entry name" value="Pan_app"/>
</dbReference>
<dbReference type="PROSITE" id="PS50948">
    <property type="entry name" value="PAN"/>
    <property type="match status" value="1"/>
</dbReference>
<dbReference type="Gene3D" id="3.10.100.10">
    <property type="entry name" value="Mannose-Binding Protein A, subunit A"/>
    <property type="match status" value="1"/>
</dbReference>
<reference evidence="4 5" key="1">
    <citation type="submission" date="2019-07" db="EMBL/GenBank/DDBJ databases">
        <title>Draft genome assembly of a fouling barnacle, Amphibalanus amphitrite (Darwin, 1854): The first reference genome for Thecostraca.</title>
        <authorList>
            <person name="Kim W."/>
        </authorList>
    </citation>
    <scope>NUCLEOTIDE SEQUENCE [LARGE SCALE GENOMIC DNA]</scope>
    <source>
        <strain evidence="4">SNU_AA5</strain>
        <tissue evidence="4">Soma without cirri and trophi</tissue>
    </source>
</reference>
<dbReference type="InterPro" id="IPR001304">
    <property type="entry name" value="C-type_lectin-like"/>
</dbReference>
<dbReference type="CDD" id="cd00037">
    <property type="entry name" value="CLECT"/>
    <property type="match status" value="1"/>
</dbReference>
<proteinExistence type="predicted"/>
<accession>A0A6A4WZA1</accession>
<dbReference type="InterPro" id="IPR016186">
    <property type="entry name" value="C-type_lectin-like/link_sf"/>
</dbReference>
<dbReference type="Proteomes" id="UP000440578">
    <property type="component" value="Unassembled WGS sequence"/>
</dbReference>
<feature type="domain" description="C-type lectin" evidence="2">
    <location>
        <begin position="266"/>
        <end position="355"/>
    </location>
</feature>
<name>A0A6A4WZA1_AMPAM</name>
<feature type="signal peptide" evidence="1">
    <location>
        <begin position="1"/>
        <end position="22"/>
    </location>
</feature>
<feature type="chain" id="PRO_5025467532" description="C-type lectin domain-containing protein" evidence="1">
    <location>
        <begin position="23"/>
        <end position="528"/>
    </location>
</feature>
<protein>
    <recommendedName>
        <fullName evidence="6">C-type lectin domain-containing protein</fullName>
    </recommendedName>
</protein>
<evidence type="ECO:0000259" key="2">
    <source>
        <dbReference type="PROSITE" id="PS50041"/>
    </source>
</evidence>
<evidence type="ECO:0000259" key="3">
    <source>
        <dbReference type="PROSITE" id="PS50948"/>
    </source>
</evidence>
<evidence type="ECO:0000256" key="1">
    <source>
        <dbReference type="SAM" id="SignalP"/>
    </source>
</evidence>
<dbReference type="Pfam" id="PF00059">
    <property type="entry name" value="Lectin_C"/>
    <property type="match status" value="1"/>
</dbReference>
<dbReference type="Gene3D" id="2.60.120.260">
    <property type="entry name" value="Galactose-binding domain-like"/>
    <property type="match status" value="1"/>
</dbReference>
<gene>
    <name evidence="4" type="ORF">FJT64_020878</name>
</gene>
<evidence type="ECO:0000313" key="5">
    <source>
        <dbReference type="Proteomes" id="UP000440578"/>
    </source>
</evidence>
<dbReference type="InterPro" id="IPR016187">
    <property type="entry name" value="CTDL_fold"/>
</dbReference>
<comment type="caution">
    <text evidence="4">The sequence shown here is derived from an EMBL/GenBank/DDBJ whole genome shotgun (WGS) entry which is preliminary data.</text>
</comment>
<sequence length="528" mass="56862">MALLQLLLAAAALCWHCPVALGELKLPPRAFSFEDLPAGSGTLPSTEPTQTVEGGTECACRLRCLTEPACRGYGYSVRTSTCRLTELLPTSQRMQESREEWRWHARYGVRLLGEPCAVDGDCSTLTPAAACVKNVCSCLDVATETGAGGCAKAGRFLEVPSHQLATGLLSEMSGTTIAACSAACAGELHCVAFDFSSDGLCRKFSAGITSDAVTARQTPITDTITESRAVRSFIWKFAHADGTPPATYESTPGGKMRLLPVISPTNASSICFSDGAILFPGVNAAALASVHQFLSNRAKTTYVWIGLSDVLEEGRYVTSDNQTPTEIAWDTNQGHGHEDCGVVAVRSSLVHDAPCGWQNFEALCQYVGENLALNKFAWMSVNNDQHPASHGNDGLQGTVVRSKALTQLASLTWTVDLGQPVQVTSVLYMASSSSDLTTNRNHLTEIRVGSDRASFDEQHSARCVWLEAPFVADGHARLFRCTVPVTGRFVRLIRRQPETVLDFADLAVFGNRLMEHEPEILSAEPLIS</sequence>
<feature type="domain" description="Apple" evidence="3">
    <location>
        <begin position="150"/>
        <end position="228"/>
    </location>
</feature>
<evidence type="ECO:0000313" key="4">
    <source>
        <dbReference type="EMBL" id="KAF0307818.1"/>
    </source>
</evidence>
<dbReference type="PROSITE" id="PS50041">
    <property type="entry name" value="C_TYPE_LECTIN_2"/>
    <property type="match status" value="1"/>
</dbReference>
<keyword evidence="5" id="KW-1185">Reference proteome</keyword>
<evidence type="ECO:0008006" key="6">
    <source>
        <dbReference type="Google" id="ProtNLM"/>
    </source>
</evidence>
<dbReference type="SUPFAM" id="SSF56436">
    <property type="entry name" value="C-type lectin-like"/>
    <property type="match status" value="1"/>
</dbReference>
<dbReference type="SUPFAM" id="SSF49785">
    <property type="entry name" value="Galactose-binding domain-like"/>
    <property type="match status" value="1"/>
</dbReference>
<dbReference type="AlphaFoldDB" id="A0A6A4WZA1"/>
<dbReference type="OrthoDB" id="538816at2759"/>
<keyword evidence="1" id="KW-0732">Signal</keyword>
<dbReference type="InterPro" id="IPR008979">
    <property type="entry name" value="Galactose-bd-like_sf"/>
</dbReference>
<dbReference type="EMBL" id="VIIS01000538">
    <property type="protein sequence ID" value="KAF0307818.1"/>
    <property type="molecule type" value="Genomic_DNA"/>
</dbReference>